<evidence type="ECO:0000256" key="6">
    <source>
        <dbReference type="ARBA" id="ARBA00022692"/>
    </source>
</evidence>
<feature type="compositionally biased region" description="Low complexity" evidence="11">
    <location>
        <begin position="1014"/>
        <end position="1026"/>
    </location>
</feature>
<feature type="compositionally biased region" description="Polar residues" evidence="11">
    <location>
        <begin position="968"/>
        <end position="992"/>
    </location>
</feature>
<feature type="compositionally biased region" description="Polar residues" evidence="11">
    <location>
        <begin position="1002"/>
        <end position="1013"/>
    </location>
</feature>
<name>A0AAW1SGN4_9CHLO</name>
<comment type="similarity">
    <text evidence="3">Belongs to the glycosyltransferase 31 family.</text>
</comment>
<evidence type="ECO:0000256" key="10">
    <source>
        <dbReference type="ARBA" id="ARBA00023136"/>
    </source>
</evidence>
<dbReference type="GO" id="GO:0000139">
    <property type="term" value="C:Golgi membrane"/>
    <property type="evidence" value="ECO:0007669"/>
    <property type="project" value="UniProtKB-SubCell"/>
</dbReference>
<evidence type="ECO:0000256" key="9">
    <source>
        <dbReference type="ARBA" id="ARBA00023034"/>
    </source>
</evidence>
<keyword evidence="9" id="KW-0333">Golgi apparatus</keyword>
<feature type="compositionally biased region" description="Low complexity" evidence="11">
    <location>
        <begin position="587"/>
        <end position="606"/>
    </location>
</feature>
<keyword evidence="10" id="KW-0472">Membrane</keyword>
<evidence type="ECO:0000256" key="5">
    <source>
        <dbReference type="ARBA" id="ARBA00022679"/>
    </source>
</evidence>
<dbReference type="Proteomes" id="UP001438707">
    <property type="component" value="Unassembled WGS sequence"/>
</dbReference>
<feature type="region of interest" description="Disordered" evidence="11">
    <location>
        <begin position="1076"/>
        <end position="1109"/>
    </location>
</feature>
<feature type="compositionally biased region" description="Low complexity" evidence="11">
    <location>
        <begin position="938"/>
        <end position="959"/>
    </location>
</feature>
<dbReference type="AlphaFoldDB" id="A0AAW1SGN4"/>
<keyword evidence="5" id="KW-0808">Transferase</keyword>
<protein>
    <submittedName>
        <fullName evidence="13">Uncharacterized protein</fullName>
    </submittedName>
</protein>
<comment type="pathway">
    <text evidence="2">Protein modification; protein glycosylation.</text>
</comment>
<feature type="compositionally biased region" description="Polar residues" evidence="11">
    <location>
        <begin position="921"/>
        <end position="933"/>
    </location>
</feature>
<sequence length="1195" mass="125510">MSQTRKHTQRDLLLLSAVCLALASSYCVSSTSSLPQSSLLPSHKSCRQRHPVKPKVKAVVGVLSAAGEPGLGRSQYAYARRRQLLRATWFPASSSDLARHEENGLLLRFLIGQSTSDASETSLQHEQESHGDLWRLPLQETSRLQLHQKVIQFFREATCKYEANYIIKIDDDKYVRLDRLVMSIPQWLSLHAEYVGCFQVRGFFHDPHSYYYDPNHNLLSRDMHIDPGLYAVGTMYAVSAKVAEGLAAMPLALRDFGPNEDIAMGGILRALDVTMFDDRRLCAQTCTSSMIGMDIVTNDDMYRVEQDLCSDEDVADLTCFMRIQNNPRLFSPTAVHACLSPIRPVKRYFHFKAQALGQEHSHVAARDPTLQGLTSRNPLTIRWKPLLLAAVCLGLSVASWVVPNGAQASCFGSAATASPMSAADPEAPQEQTSGHTKVSRSADQYSMDAIDQGLAQPAIRVAVAVGVVISALLILRFTLDRDAPYQPKPHARFSKPVDGTPQGLDPKGAAGAQEIRPPPASGRPQAALDLQMANKSLGFFQGSTPAAKLAAADTSAPQRSVPGTGSQLPRQQGLSRAPQTSGEVGYARQSPAAGAPAPSQQQGVGQRPSGGLQQGSGRLPSVPGEPDYVGKRPSNTRPSADQQANRQADSSSPSSASPVTSSTGGFFAQSARPQVEQPSTTTSKPEDWKLGGQKGQGQGFFGQPATGQDASKGASPGSSKSQKDASATLSGKAGQQPASGGFFGQPTRPSSNQQPRRAASPADWSLSGASAGFFSSAAASQKPGGSDGTRPSGAGFEDSDASGLDGDIGAGKSQDDATPPFMGEGTQEKQPRERQTSGGFFAQSSRPSSSQQYSKASSPADWNVSGPSAGFFSQSSSAGPAASQSKAQESSQPSSSTGNIAPRGFFDQAPRGQPQAGKPASSANRPGSNGASDRSTRASQAPSASSSSNGAGPSGSQPPRGFFDQPSERNSASSAAQRPSAGPSGQQVSKPQAQPAAKSKQDSTVSGTVIKTYTTSSGDSTSRSGPGLSGTVYRQNGDAAETGWTRGSAAPIIVALGFLSAAISSLKPFSWRVKQRTGKSEAQRQPATGQSLEISFRGSQPVSAPAAGSTSQAGAERLEKYNIVHDLLCNTTKSPAAQDAKDNPVRGILKGAPAGQISKYDAVGQTVQQLLEAKGPSATPVGAVNSLIEANRENR</sequence>
<evidence type="ECO:0000256" key="3">
    <source>
        <dbReference type="ARBA" id="ARBA00008661"/>
    </source>
</evidence>
<evidence type="ECO:0000313" key="14">
    <source>
        <dbReference type="Proteomes" id="UP001438707"/>
    </source>
</evidence>
<dbReference type="InterPro" id="IPR002659">
    <property type="entry name" value="Glyco_trans_31"/>
</dbReference>
<evidence type="ECO:0000256" key="12">
    <source>
        <dbReference type="SAM" id="SignalP"/>
    </source>
</evidence>
<feature type="compositionally biased region" description="Polar residues" evidence="11">
    <location>
        <begin position="555"/>
        <end position="582"/>
    </location>
</feature>
<feature type="compositionally biased region" description="Low complexity" evidence="11">
    <location>
        <begin position="650"/>
        <end position="663"/>
    </location>
</feature>
<evidence type="ECO:0000256" key="7">
    <source>
        <dbReference type="ARBA" id="ARBA00022968"/>
    </source>
</evidence>
<dbReference type="Pfam" id="PF01762">
    <property type="entry name" value="Galactosyl_T"/>
    <property type="match status" value="1"/>
</dbReference>
<keyword evidence="7" id="KW-0735">Signal-anchor</keyword>
<accession>A0AAW1SGN4</accession>
<feature type="compositionally biased region" description="Low complexity" evidence="11">
    <location>
        <begin position="710"/>
        <end position="720"/>
    </location>
</feature>
<evidence type="ECO:0000313" key="13">
    <source>
        <dbReference type="EMBL" id="KAK9844781.1"/>
    </source>
</evidence>
<feature type="region of interest" description="Disordered" evidence="11">
    <location>
        <begin position="549"/>
        <end position="1034"/>
    </location>
</feature>
<dbReference type="PANTHER" id="PTHR11214:SF3">
    <property type="entry name" value="BETA-1,3-GALACTOSYLTRANSFERASE 6"/>
    <property type="match status" value="1"/>
</dbReference>
<gene>
    <name evidence="13" type="ORF">WJX74_006800</name>
</gene>
<feature type="region of interest" description="Disordered" evidence="11">
    <location>
        <begin position="417"/>
        <end position="440"/>
    </location>
</feature>
<feature type="chain" id="PRO_5043766293" evidence="12">
    <location>
        <begin position="24"/>
        <end position="1195"/>
    </location>
</feature>
<comment type="caution">
    <text evidence="13">The sequence shown here is derived from an EMBL/GenBank/DDBJ whole genome shotgun (WGS) entry which is preliminary data.</text>
</comment>
<dbReference type="EMBL" id="JALJOS010000001">
    <property type="protein sequence ID" value="KAK9844781.1"/>
    <property type="molecule type" value="Genomic_DNA"/>
</dbReference>
<feature type="compositionally biased region" description="Polar residues" evidence="11">
    <location>
        <begin position="633"/>
        <end position="649"/>
    </location>
</feature>
<proteinExistence type="inferred from homology"/>
<comment type="subcellular location">
    <subcellularLocation>
        <location evidence="1">Golgi apparatus membrane</location>
        <topology evidence="1">Single-pass type II membrane protein</topology>
    </subcellularLocation>
</comment>
<dbReference type="PANTHER" id="PTHR11214">
    <property type="entry name" value="BETA-1,3-N-ACETYLGLUCOSAMINYLTRANSFERASE"/>
    <property type="match status" value="1"/>
</dbReference>
<evidence type="ECO:0000256" key="8">
    <source>
        <dbReference type="ARBA" id="ARBA00022989"/>
    </source>
</evidence>
<organism evidence="13 14">
    <name type="scientific">Apatococcus lobatus</name>
    <dbReference type="NCBI Taxonomy" id="904363"/>
    <lineage>
        <taxon>Eukaryota</taxon>
        <taxon>Viridiplantae</taxon>
        <taxon>Chlorophyta</taxon>
        <taxon>core chlorophytes</taxon>
        <taxon>Trebouxiophyceae</taxon>
        <taxon>Chlorellales</taxon>
        <taxon>Chlorellaceae</taxon>
        <taxon>Apatococcus</taxon>
    </lineage>
</organism>
<feature type="compositionally biased region" description="Low complexity" evidence="11">
    <location>
        <begin position="842"/>
        <end position="896"/>
    </location>
</feature>
<dbReference type="GO" id="GO:0008378">
    <property type="term" value="F:galactosyltransferase activity"/>
    <property type="evidence" value="ECO:0007669"/>
    <property type="project" value="TreeGrafter"/>
</dbReference>
<evidence type="ECO:0000256" key="11">
    <source>
        <dbReference type="SAM" id="MobiDB-lite"/>
    </source>
</evidence>
<evidence type="ECO:0000256" key="2">
    <source>
        <dbReference type="ARBA" id="ARBA00004922"/>
    </source>
</evidence>
<feature type="compositionally biased region" description="Polar residues" evidence="11">
    <location>
        <begin position="1083"/>
        <end position="1109"/>
    </location>
</feature>
<keyword evidence="4" id="KW-0328">Glycosyltransferase</keyword>
<feature type="signal peptide" evidence="12">
    <location>
        <begin position="1"/>
        <end position="23"/>
    </location>
</feature>
<evidence type="ECO:0000256" key="1">
    <source>
        <dbReference type="ARBA" id="ARBA00004323"/>
    </source>
</evidence>
<keyword evidence="12" id="KW-0732">Signal</keyword>
<keyword evidence="14" id="KW-1185">Reference proteome</keyword>
<keyword evidence="6" id="KW-0812">Transmembrane</keyword>
<feature type="compositionally biased region" description="Polar residues" evidence="11">
    <location>
        <begin position="429"/>
        <end position="440"/>
    </location>
</feature>
<feature type="region of interest" description="Disordered" evidence="11">
    <location>
        <begin position="486"/>
        <end position="525"/>
    </location>
</feature>
<dbReference type="Gene3D" id="3.90.550.50">
    <property type="match status" value="1"/>
</dbReference>
<keyword evidence="8" id="KW-1133">Transmembrane helix</keyword>
<reference evidence="13 14" key="1">
    <citation type="journal article" date="2024" name="Nat. Commun.">
        <title>Phylogenomics reveals the evolutionary origins of lichenization in chlorophyte algae.</title>
        <authorList>
            <person name="Puginier C."/>
            <person name="Libourel C."/>
            <person name="Otte J."/>
            <person name="Skaloud P."/>
            <person name="Haon M."/>
            <person name="Grisel S."/>
            <person name="Petersen M."/>
            <person name="Berrin J.G."/>
            <person name="Delaux P.M."/>
            <person name="Dal Grande F."/>
            <person name="Keller J."/>
        </authorList>
    </citation>
    <scope>NUCLEOTIDE SEQUENCE [LARGE SCALE GENOMIC DNA]</scope>
    <source>
        <strain evidence="13 14">SAG 2145</strain>
    </source>
</reference>
<evidence type="ECO:0000256" key="4">
    <source>
        <dbReference type="ARBA" id="ARBA00022676"/>
    </source>
</evidence>
<feature type="compositionally biased region" description="Basic and acidic residues" evidence="11">
    <location>
        <begin position="826"/>
        <end position="835"/>
    </location>
</feature>
<feature type="compositionally biased region" description="Low complexity" evidence="11">
    <location>
        <begin position="767"/>
        <end position="780"/>
    </location>
</feature>